<dbReference type="Proteomes" id="UP000202086">
    <property type="component" value="Segment"/>
</dbReference>
<organism evidence="1 2">
    <name type="scientific">Haloarcula californiae tailed virus 1</name>
    <dbReference type="NCBI Taxonomy" id="1273746"/>
    <lineage>
        <taxon>Viruses</taxon>
        <taxon>Duplodnaviria</taxon>
        <taxon>Heunggongvirae</taxon>
        <taxon>Uroviricota</taxon>
        <taxon>Caudoviricetes</taxon>
        <taxon>Thumleimavirales</taxon>
        <taxon>Druskaviridae</taxon>
        <taxon>Hacavirus</taxon>
        <taxon>Hacavirus italiense</taxon>
        <taxon>Hacavirus HCTV1</taxon>
    </lineage>
</organism>
<protein>
    <submittedName>
        <fullName evidence="1">Uncharacterized protein</fullName>
    </submittedName>
</protein>
<name>R4TI19_9CAUD</name>
<accession>R4TI19</accession>
<reference evidence="1 2" key="1">
    <citation type="submission" date="2012-12" db="EMBL/GenBank/DDBJ databases">
        <authorList>
            <person name="Sencilo A."/>
            <person name="Jacobs-Sera D."/>
            <person name="Russell D.A."/>
            <person name="Ko C."/>
            <person name="Atanasova N."/>
            <person name="Osterlund E."/>
            <person name="Oksanen H.M."/>
            <person name="Bamford D.H."/>
            <person name="Hatfull G.F."/>
            <person name="Roine E."/>
            <person name="Hendrix R.W."/>
        </authorList>
    </citation>
    <scope>NUCLEOTIDE SEQUENCE [LARGE SCALE GENOMIC DNA]</scope>
</reference>
<gene>
    <name evidence="1" type="primary">117</name>
    <name evidence="1" type="ORF">DNAM5_117</name>
</gene>
<sequence length="223" mass="25901">MPVTEAYSDVGYCEPEDVERFFRVEEGFNASTNPTRSQVEDMILEWSDEIDNRTKHAWRERQVKNEYHDLDDTPYYFGSGTPIKLYKRRIKALDGDKGDKLEIWSGNEWEDWVADSSHRAGRNNDWWIDEGNGLLYVYRRYATWSEPAVRITYRYGSENTPRDVKKACAKYVAADLAMTDQYAMNVPGTDGAADVQSQAQQWREDAEKTLARRTETQVVQGWG</sequence>
<dbReference type="KEGG" id="vg:16193520"/>
<proteinExistence type="predicted"/>
<dbReference type="RefSeq" id="YP_008059678.1">
    <property type="nucleotide sequence ID" value="NC_021330.1"/>
</dbReference>
<evidence type="ECO:0000313" key="2">
    <source>
        <dbReference type="Proteomes" id="UP000202086"/>
    </source>
</evidence>
<dbReference type="GeneID" id="16193520"/>
<keyword evidence="2" id="KW-1185">Reference proteome</keyword>
<evidence type="ECO:0000313" key="1">
    <source>
        <dbReference type="EMBL" id="AGM11976.1"/>
    </source>
</evidence>
<dbReference type="OrthoDB" id="12963at10239"/>
<dbReference type="EMBL" id="KC292029">
    <property type="protein sequence ID" value="AGM11976.1"/>
    <property type="molecule type" value="Genomic_DNA"/>
</dbReference>